<dbReference type="AlphaFoldDB" id="A0A873WYK1"/>
<name>A0A873WYK1_9EUKA</name>
<organism evidence="1">
    <name type="scientific">Cyanophora biloba</name>
    <dbReference type="NCBI Taxonomy" id="1489483"/>
    <lineage>
        <taxon>Eukaryota</taxon>
        <taxon>Glaucocystophyceae</taxon>
        <taxon>Cyanophorales</taxon>
        <taxon>Cyanophoraceae</taxon>
        <taxon>Cyanophora</taxon>
    </lineage>
</organism>
<dbReference type="RefSeq" id="YP_010041690.1">
    <property type="nucleotide sequence ID" value="NC_054207.1"/>
</dbReference>
<accession>A0A873WYK1</accession>
<reference evidence="1" key="1">
    <citation type="journal article" date="2020" name="J. Eukaryot. Microbiol.">
        <title>High Sequence Divergence but Limited Architectural Rearrangements in Organelle Genomes of Cyanophora (Glaucophyta) Species.</title>
        <authorList>
            <person name="Russell S."/>
            <person name="Jackson C."/>
            <person name="Reyes-Prieto A."/>
        </authorList>
    </citation>
    <scope>NUCLEOTIDE SEQUENCE</scope>
    <source>
        <strain evidence="1">UTEX LB 2766</strain>
    </source>
</reference>
<dbReference type="GeneID" id="63648285"/>
<protein>
    <submittedName>
        <fullName evidence="1">Uncharacterized protein</fullName>
    </submittedName>
</protein>
<keyword evidence="1" id="KW-0496">Mitochondrion</keyword>
<reference evidence="1" key="2">
    <citation type="submission" date="2020-08" db="EMBL/GenBank/DDBJ databases">
        <authorList>
            <person name="Russell S.R."/>
            <person name="Jackson C."/>
            <person name="Reyes-Prieto A."/>
        </authorList>
    </citation>
    <scope>NUCLEOTIDE SEQUENCE</scope>
    <source>
        <strain evidence="1">UTEX LB 2766</strain>
    </source>
</reference>
<dbReference type="EMBL" id="MT919636">
    <property type="protein sequence ID" value="QPB15018.1"/>
    <property type="molecule type" value="Genomic_DNA"/>
</dbReference>
<evidence type="ECO:0000313" key="1">
    <source>
        <dbReference type="EMBL" id="QPB15018.1"/>
    </source>
</evidence>
<sequence>MNIIKKKKKSLRLQNKLFESKYAVFYNIIDLNINKKQSKNNKSTQLATDLIMSDNFTQFNNLNKESINGLRIVLNKSSGPKYLFAEDNILKNYFVGNMEFFIFSDEVKFIDHLLKHNFGCNIIVKYNNRYIYLTPIYKKLLENKALFENGLKMELIFSINGNLLKWLYFYNNIYIQSLYRLKNLN</sequence>
<gene>
    <name evidence="1" type="primary">orf6</name>
</gene>
<geneLocation type="mitochondrion" evidence="1"/>
<proteinExistence type="predicted"/>